<dbReference type="AlphaFoldDB" id="A0AAD8IUS6"/>
<evidence type="ECO:0000313" key="3">
    <source>
        <dbReference type="Proteomes" id="UP001237642"/>
    </source>
</evidence>
<dbReference type="Gene3D" id="3.10.280.10">
    <property type="entry name" value="Mitochondrial glycoprotein"/>
    <property type="match status" value="1"/>
</dbReference>
<reference evidence="2" key="2">
    <citation type="submission" date="2023-05" db="EMBL/GenBank/DDBJ databases">
        <authorList>
            <person name="Schelkunov M.I."/>
        </authorList>
    </citation>
    <scope>NUCLEOTIDE SEQUENCE</scope>
    <source>
        <strain evidence="2">Hsosn_3</strain>
        <tissue evidence="2">Leaf</tissue>
    </source>
</reference>
<dbReference type="InterPro" id="IPR036561">
    <property type="entry name" value="MAM33_sf"/>
</dbReference>
<protein>
    <submittedName>
        <fullName evidence="2">Uncharacterized protein</fullName>
    </submittedName>
</protein>
<dbReference type="EMBL" id="JAUIZM010000003">
    <property type="protein sequence ID" value="KAK1392300.1"/>
    <property type="molecule type" value="Genomic_DNA"/>
</dbReference>
<comment type="caution">
    <text evidence="2">The sequence shown here is derived from an EMBL/GenBank/DDBJ whole genome shotgun (WGS) entry which is preliminary data.</text>
</comment>
<dbReference type="SUPFAM" id="SSF54529">
    <property type="entry name" value="Mitochondrial glycoprotein MAM33-like"/>
    <property type="match status" value="1"/>
</dbReference>
<dbReference type="GO" id="GO:0005759">
    <property type="term" value="C:mitochondrial matrix"/>
    <property type="evidence" value="ECO:0007669"/>
    <property type="project" value="InterPro"/>
</dbReference>
<accession>A0AAD8IUS6</accession>
<keyword evidence="1" id="KW-0732">Signal</keyword>
<organism evidence="2 3">
    <name type="scientific">Heracleum sosnowskyi</name>
    <dbReference type="NCBI Taxonomy" id="360622"/>
    <lineage>
        <taxon>Eukaryota</taxon>
        <taxon>Viridiplantae</taxon>
        <taxon>Streptophyta</taxon>
        <taxon>Embryophyta</taxon>
        <taxon>Tracheophyta</taxon>
        <taxon>Spermatophyta</taxon>
        <taxon>Magnoliopsida</taxon>
        <taxon>eudicotyledons</taxon>
        <taxon>Gunneridae</taxon>
        <taxon>Pentapetalae</taxon>
        <taxon>asterids</taxon>
        <taxon>campanulids</taxon>
        <taxon>Apiales</taxon>
        <taxon>Apiaceae</taxon>
        <taxon>Apioideae</taxon>
        <taxon>apioid superclade</taxon>
        <taxon>Tordylieae</taxon>
        <taxon>Tordyliinae</taxon>
        <taxon>Heracleum</taxon>
    </lineage>
</organism>
<dbReference type="Pfam" id="PF02330">
    <property type="entry name" value="MAM33"/>
    <property type="match status" value="1"/>
</dbReference>
<gene>
    <name evidence="2" type="ORF">POM88_011356</name>
</gene>
<dbReference type="InterPro" id="IPR003428">
    <property type="entry name" value="MAM33"/>
</dbReference>
<evidence type="ECO:0000313" key="2">
    <source>
        <dbReference type="EMBL" id="KAK1392300.1"/>
    </source>
</evidence>
<keyword evidence="3" id="KW-1185">Reference proteome</keyword>
<name>A0AAD8IUS6_9APIA</name>
<sequence length="288" mass="32638">MSIIIIPLVALSSTLVRKSSACLVQCGTQFYSRYLANAAANRSPITIPTTVSSLRKFSFSPSQKSNELLLNNIRHTMSHIENLLSHLESLHGETESPRKNMEESSVVNAKEEVSVVVDKDPLLNEIESAILKAVMSEQGYKPPCGFKAYLDSTILEYVCLEVEYNKKRIHLRLYKPRSESNSNYQIPMIVFCNPQAYPMTPNPTFYCTISQTGFEINKIKDSQKKDDAYDGVPFGELPSTLQYAFRKYLDVRGINNSNAKILYEYAVNKMKTENLESLKMFKFKDATP</sequence>
<feature type="signal peptide" evidence="1">
    <location>
        <begin position="1"/>
        <end position="21"/>
    </location>
</feature>
<feature type="chain" id="PRO_5042190295" evidence="1">
    <location>
        <begin position="22"/>
        <end position="288"/>
    </location>
</feature>
<reference evidence="2" key="1">
    <citation type="submission" date="2023-02" db="EMBL/GenBank/DDBJ databases">
        <title>Genome of toxic invasive species Heracleum sosnowskyi carries increased number of genes despite the absence of recent whole-genome duplications.</title>
        <authorList>
            <person name="Schelkunov M."/>
            <person name="Shtratnikova V."/>
            <person name="Makarenko M."/>
            <person name="Klepikova A."/>
            <person name="Omelchenko D."/>
            <person name="Novikova G."/>
            <person name="Obukhova E."/>
            <person name="Bogdanov V."/>
            <person name="Penin A."/>
            <person name="Logacheva M."/>
        </authorList>
    </citation>
    <scope>NUCLEOTIDE SEQUENCE</scope>
    <source>
        <strain evidence="2">Hsosn_3</strain>
        <tissue evidence="2">Leaf</tissue>
    </source>
</reference>
<dbReference type="Proteomes" id="UP001237642">
    <property type="component" value="Unassembled WGS sequence"/>
</dbReference>
<proteinExistence type="predicted"/>
<evidence type="ECO:0000256" key="1">
    <source>
        <dbReference type="SAM" id="SignalP"/>
    </source>
</evidence>